<proteinExistence type="predicted"/>
<accession>A0A0A9YIV6</accession>
<keyword evidence="1" id="KW-0539">Nucleus</keyword>
<evidence type="ECO:0000259" key="3">
    <source>
        <dbReference type="PROSITE" id="PS51319"/>
    </source>
</evidence>
<dbReference type="AlphaFoldDB" id="A0A0A9YIV6"/>
<organism evidence="4">
    <name type="scientific">Lygus hesperus</name>
    <name type="common">Western plant bug</name>
    <dbReference type="NCBI Taxonomy" id="30085"/>
    <lineage>
        <taxon>Eukaryota</taxon>
        <taxon>Metazoa</taxon>
        <taxon>Ecdysozoa</taxon>
        <taxon>Arthropoda</taxon>
        <taxon>Hexapoda</taxon>
        <taxon>Insecta</taxon>
        <taxon>Pterygota</taxon>
        <taxon>Neoptera</taxon>
        <taxon>Paraneoptera</taxon>
        <taxon>Hemiptera</taxon>
        <taxon>Heteroptera</taxon>
        <taxon>Panheteroptera</taxon>
        <taxon>Cimicomorpha</taxon>
        <taxon>Miridae</taxon>
        <taxon>Mirini</taxon>
        <taxon>Lygus</taxon>
    </lineage>
</organism>
<dbReference type="EMBL" id="GDHC01007951">
    <property type="protein sequence ID" value="JAQ10678.1"/>
    <property type="molecule type" value="Transcribed_RNA"/>
</dbReference>
<dbReference type="Pfam" id="PF08711">
    <property type="entry name" value="Med26"/>
    <property type="match status" value="1"/>
</dbReference>
<feature type="region of interest" description="Disordered" evidence="2">
    <location>
        <begin position="171"/>
        <end position="206"/>
    </location>
</feature>
<gene>
    <name evidence="4" type="ORF">CM83_14144</name>
    <name evidence="5" type="ORF">g.4074</name>
</gene>
<name>A0A0A9YIV6_LYGHE</name>
<reference evidence="5" key="3">
    <citation type="journal article" date="2016" name="Gigascience">
        <title>De novo construction of an expanded transcriptome assembly for the western tarnished plant bug, Lygus hesperus.</title>
        <authorList>
            <person name="Tassone E.E."/>
            <person name="Geib S.M."/>
            <person name="Hall B."/>
            <person name="Fabrick J.A."/>
            <person name="Brent C.S."/>
            <person name="Hull J.J."/>
        </authorList>
    </citation>
    <scope>NUCLEOTIDE SEQUENCE</scope>
</reference>
<comment type="subcellular location">
    <subcellularLocation>
        <location evidence="1">Nucleus</location>
    </subcellularLocation>
</comment>
<dbReference type="SUPFAM" id="SSF47676">
    <property type="entry name" value="Conserved domain common to transcription factors TFIIS, elongin A, CRSP70"/>
    <property type="match status" value="1"/>
</dbReference>
<feature type="compositionally biased region" description="Basic and acidic residues" evidence="2">
    <location>
        <begin position="23"/>
        <end position="32"/>
    </location>
</feature>
<sequence>MAATTTTTANTLGGHRVDRKRVRVDDDDKGALGHDGLPSSHHGTRQTIEGTKASVTQLKHYTKNGTSTGLPHRHLEIDVLTEMASEINAAIQDNDVNLLRLILCKLEHVDVYPSELERSKIGVAVGNIVGSEFCKSLWPLARALISFWARHLPKETLYAIKQLQEKTRSSATLLQDSSGAAQPSSPQSPLQLSSPYGVQEAPSSPTSLAASRRSTFFAELCRFLDNPSSLTRVDADTIDRVARNFAQIITSKDDRRILLLRLKNP</sequence>
<evidence type="ECO:0000256" key="1">
    <source>
        <dbReference type="PROSITE-ProRule" id="PRU00649"/>
    </source>
</evidence>
<dbReference type="PROSITE" id="PS51319">
    <property type="entry name" value="TFIIS_N"/>
    <property type="match status" value="1"/>
</dbReference>
<feature type="domain" description="TFIIS N-terminal" evidence="3">
    <location>
        <begin position="78"/>
        <end position="155"/>
    </location>
</feature>
<feature type="region of interest" description="Disordered" evidence="2">
    <location>
        <begin position="1"/>
        <end position="47"/>
    </location>
</feature>
<dbReference type="GO" id="GO:0005634">
    <property type="term" value="C:nucleus"/>
    <property type="evidence" value="ECO:0007669"/>
    <property type="project" value="UniProtKB-SubCell"/>
</dbReference>
<feature type="compositionally biased region" description="Low complexity" evidence="2">
    <location>
        <begin position="175"/>
        <end position="195"/>
    </location>
</feature>
<evidence type="ECO:0000313" key="5">
    <source>
        <dbReference type="EMBL" id="JAQ10678.1"/>
    </source>
</evidence>
<dbReference type="InterPro" id="IPR035441">
    <property type="entry name" value="TFIIS/LEDGF_dom_sf"/>
</dbReference>
<feature type="compositionally biased region" description="Low complexity" evidence="2">
    <location>
        <begin position="1"/>
        <end position="11"/>
    </location>
</feature>
<dbReference type="EMBL" id="GBHO01010592">
    <property type="protein sequence ID" value="JAG33012.1"/>
    <property type="molecule type" value="Transcribed_RNA"/>
</dbReference>
<protein>
    <submittedName>
        <fullName evidence="4">N-acetyldiaminopimelate deacetylase</fullName>
    </submittedName>
</protein>
<reference evidence="4" key="2">
    <citation type="submission" date="2014-07" db="EMBL/GenBank/DDBJ databases">
        <authorList>
            <person name="Hull J."/>
        </authorList>
    </citation>
    <scope>NUCLEOTIDE SEQUENCE</scope>
</reference>
<reference evidence="4" key="1">
    <citation type="journal article" date="2014" name="PLoS ONE">
        <title>Transcriptome-Based Identification of ABC Transporters in the Western Tarnished Plant Bug Lygus hesperus.</title>
        <authorList>
            <person name="Hull J.J."/>
            <person name="Chaney K."/>
            <person name="Geib S.M."/>
            <person name="Fabrick J.A."/>
            <person name="Brent C.S."/>
            <person name="Walsh D."/>
            <person name="Lavine L.C."/>
        </authorList>
    </citation>
    <scope>NUCLEOTIDE SEQUENCE</scope>
</reference>
<dbReference type="InterPro" id="IPR017923">
    <property type="entry name" value="TFIIS_N"/>
</dbReference>
<evidence type="ECO:0000256" key="2">
    <source>
        <dbReference type="SAM" id="MobiDB-lite"/>
    </source>
</evidence>
<evidence type="ECO:0000313" key="4">
    <source>
        <dbReference type="EMBL" id="JAG33012.1"/>
    </source>
</evidence>